<dbReference type="Proteomes" id="UP000289738">
    <property type="component" value="Chromosome B02"/>
</dbReference>
<evidence type="ECO:0000313" key="2">
    <source>
        <dbReference type="Proteomes" id="UP000289738"/>
    </source>
</evidence>
<protein>
    <recommendedName>
        <fullName evidence="3">RNase H type-1 domain-containing protein</fullName>
    </recommendedName>
</protein>
<proteinExistence type="predicted"/>
<reference evidence="1 2" key="1">
    <citation type="submission" date="2019-01" db="EMBL/GenBank/DDBJ databases">
        <title>Sequencing of cultivated peanut Arachis hypogaea provides insights into genome evolution and oil improvement.</title>
        <authorList>
            <person name="Chen X."/>
        </authorList>
    </citation>
    <scope>NUCLEOTIDE SEQUENCE [LARGE SCALE GENOMIC DNA]</scope>
    <source>
        <strain evidence="2">cv. Fuhuasheng</strain>
        <tissue evidence="1">Leaves</tissue>
    </source>
</reference>
<gene>
    <name evidence="1" type="ORF">Ahy_B02g057732</name>
</gene>
<accession>A0A445ACZ8</accession>
<dbReference type="EMBL" id="SDMP01000012">
    <property type="protein sequence ID" value="RYR24238.1"/>
    <property type="molecule type" value="Genomic_DNA"/>
</dbReference>
<sequence length="63" mass="7144">MDNVEVKYIYREANFCADALAKLGQGEVAGIKFFKQPPLCLFHHLLADASGVKFERLALRDKF</sequence>
<name>A0A445ACZ8_ARAHY</name>
<keyword evidence="2" id="KW-1185">Reference proteome</keyword>
<dbReference type="AlphaFoldDB" id="A0A445ACZ8"/>
<evidence type="ECO:0000313" key="1">
    <source>
        <dbReference type="EMBL" id="RYR24238.1"/>
    </source>
</evidence>
<evidence type="ECO:0008006" key="3">
    <source>
        <dbReference type="Google" id="ProtNLM"/>
    </source>
</evidence>
<comment type="caution">
    <text evidence="1">The sequence shown here is derived from an EMBL/GenBank/DDBJ whole genome shotgun (WGS) entry which is preliminary data.</text>
</comment>
<organism evidence="1 2">
    <name type="scientific">Arachis hypogaea</name>
    <name type="common">Peanut</name>
    <dbReference type="NCBI Taxonomy" id="3818"/>
    <lineage>
        <taxon>Eukaryota</taxon>
        <taxon>Viridiplantae</taxon>
        <taxon>Streptophyta</taxon>
        <taxon>Embryophyta</taxon>
        <taxon>Tracheophyta</taxon>
        <taxon>Spermatophyta</taxon>
        <taxon>Magnoliopsida</taxon>
        <taxon>eudicotyledons</taxon>
        <taxon>Gunneridae</taxon>
        <taxon>Pentapetalae</taxon>
        <taxon>rosids</taxon>
        <taxon>fabids</taxon>
        <taxon>Fabales</taxon>
        <taxon>Fabaceae</taxon>
        <taxon>Papilionoideae</taxon>
        <taxon>50 kb inversion clade</taxon>
        <taxon>dalbergioids sensu lato</taxon>
        <taxon>Dalbergieae</taxon>
        <taxon>Pterocarpus clade</taxon>
        <taxon>Arachis</taxon>
    </lineage>
</organism>